<reference evidence="1 2" key="1">
    <citation type="submission" date="2015-11" db="EMBL/GenBank/DDBJ databases">
        <title>Expanding the genomic diversity of Burkholderia species for the development of highly accurate diagnostics.</title>
        <authorList>
            <person name="Sahl J."/>
            <person name="Keim P."/>
            <person name="Wagner D."/>
        </authorList>
    </citation>
    <scope>NUCLEOTIDE SEQUENCE [LARGE SCALE GENOMIC DNA]</scope>
    <source>
        <strain evidence="1 2">MSMB793WGS</strain>
    </source>
</reference>
<name>A0A108E4M8_9BURK</name>
<dbReference type="AlphaFoldDB" id="A0A108E4M8"/>
<proteinExistence type="predicted"/>
<evidence type="ECO:0000313" key="2">
    <source>
        <dbReference type="Proteomes" id="UP000068016"/>
    </source>
</evidence>
<dbReference type="Proteomes" id="UP000068016">
    <property type="component" value="Unassembled WGS sequence"/>
</dbReference>
<dbReference type="EMBL" id="LPLZ01000091">
    <property type="protein sequence ID" value="KWN04628.1"/>
    <property type="molecule type" value="Genomic_DNA"/>
</dbReference>
<protein>
    <submittedName>
        <fullName evidence="1">Uncharacterized protein</fullName>
    </submittedName>
</protein>
<gene>
    <name evidence="1" type="ORF">WT83_31025</name>
</gene>
<accession>A0A108E4M8</accession>
<organism evidence="1 2">
    <name type="scientific">Burkholderia territorii</name>
    <dbReference type="NCBI Taxonomy" id="1503055"/>
    <lineage>
        <taxon>Bacteria</taxon>
        <taxon>Pseudomonadati</taxon>
        <taxon>Pseudomonadota</taxon>
        <taxon>Betaproteobacteria</taxon>
        <taxon>Burkholderiales</taxon>
        <taxon>Burkholderiaceae</taxon>
        <taxon>Burkholderia</taxon>
        <taxon>Burkholderia cepacia complex</taxon>
    </lineage>
</organism>
<dbReference type="RefSeq" id="WP_043887536.1">
    <property type="nucleotide sequence ID" value="NZ_LPLZ01000091.1"/>
</dbReference>
<evidence type="ECO:0000313" key="1">
    <source>
        <dbReference type="EMBL" id="KWN04628.1"/>
    </source>
</evidence>
<comment type="caution">
    <text evidence="1">The sequence shown here is derived from an EMBL/GenBank/DDBJ whole genome shotgun (WGS) entry which is preliminary data.</text>
</comment>
<sequence length="360" mass="39907">MSKDTETVELLISNLRKATKFGYVRAVVEGGGGIPNRSWDLFRRDVLAGVVGLPLAKLNPLLSGLYADQLVGGERYIRVHQPAKADREVLWNLVSKAKPAKTTASQRFPYFLSDSELADIPTRPTFTGRSELDDGSIALTFLSGRYIDERIKYRQDEVSEAVQKAFAGFDEFIVVRKIFKQCADAVVVSPNGKRVELRLDVPSTNNIEFGEICAQQLTNEFNALVHGPGGAPLLGNRVNFFPAIHSLYSDAKAGRVVELGFETPTNSVKTERMRDRDSDLRKELFHKGGKVAVPNITPFKISVKFGDSTKKFGEILPTLSLPGNFRELSKPKGELYLAVVDGCLTEDLFRQTIDTLLNHC</sequence>